<evidence type="ECO:0000256" key="6">
    <source>
        <dbReference type="SAM" id="MobiDB-lite"/>
    </source>
</evidence>
<proteinExistence type="predicted"/>
<feature type="compositionally biased region" description="Polar residues" evidence="6">
    <location>
        <begin position="158"/>
        <end position="167"/>
    </location>
</feature>
<evidence type="ECO:0000256" key="2">
    <source>
        <dbReference type="ARBA" id="ARBA00022771"/>
    </source>
</evidence>
<evidence type="ECO:0000256" key="4">
    <source>
        <dbReference type="ARBA" id="ARBA00023125"/>
    </source>
</evidence>
<keyword evidence="3" id="KW-0862">Zinc</keyword>
<evidence type="ECO:0000259" key="7">
    <source>
        <dbReference type="PROSITE" id="PS50950"/>
    </source>
</evidence>
<reference evidence="8" key="1">
    <citation type="submission" date="2025-08" db="UniProtKB">
        <authorList>
            <consortium name="Ensembl"/>
        </authorList>
    </citation>
    <scope>IDENTIFICATION</scope>
</reference>
<reference evidence="8" key="2">
    <citation type="submission" date="2025-09" db="UniProtKB">
        <authorList>
            <consortium name="Ensembl"/>
        </authorList>
    </citation>
    <scope>IDENTIFICATION</scope>
</reference>
<dbReference type="GO" id="GO:0008270">
    <property type="term" value="F:zinc ion binding"/>
    <property type="evidence" value="ECO:0007669"/>
    <property type="project" value="UniProtKB-KW"/>
</dbReference>
<keyword evidence="2 5" id="KW-0863">Zinc-finger</keyword>
<dbReference type="PROSITE" id="PS50950">
    <property type="entry name" value="ZF_THAP"/>
    <property type="match status" value="1"/>
</dbReference>
<dbReference type="Pfam" id="PF05485">
    <property type="entry name" value="THAP"/>
    <property type="match status" value="1"/>
</dbReference>
<keyword evidence="9" id="KW-1185">Reference proteome</keyword>
<evidence type="ECO:0000256" key="1">
    <source>
        <dbReference type="ARBA" id="ARBA00022723"/>
    </source>
</evidence>
<dbReference type="Proteomes" id="UP000694568">
    <property type="component" value="Unplaced"/>
</dbReference>
<sequence length="264" mass="29605">MGVRCIVKSCNNKQGRPGNTMMFHRFPTKNADQLNLWLLALDMDPNTPVATFKNHRVCLQHCIMTLVNIHATFLKPNGVLSVAFSAIHVYVYAVYSRCKHTHHVASPQNFSMLVCHQQETHQIDYSEMDISSTSALDISMASEPVSETSADPADSSFLPDTSPSTYTTGSSRKWLVNESKLMELFQKCTFCGAAMCDVNQTVKTYESCPTVRGMAENNLLAAAATLFTAHQKEIQRYTIIHYIHTHILQRQGVIYLSCAYCKQV</sequence>
<dbReference type="AlphaFoldDB" id="A0A8C9XRM5"/>
<evidence type="ECO:0000313" key="9">
    <source>
        <dbReference type="Proteomes" id="UP000694568"/>
    </source>
</evidence>
<keyword evidence="1" id="KW-0479">Metal-binding</keyword>
<evidence type="ECO:0000313" key="8">
    <source>
        <dbReference type="Ensembl" id="ENSSLUP00000012310.1"/>
    </source>
</evidence>
<protein>
    <recommendedName>
        <fullName evidence="7">THAP-type domain-containing protein</fullName>
    </recommendedName>
</protein>
<dbReference type="GO" id="GO:0003677">
    <property type="term" value="F:DNA binding"/>
    <property type="evidence" value="ECO:0007669"/>
    <property type="project" value="UniProtKB-UniRule"/>
</dbReference>
<feature type="domain" description="THAP-type" evidence="7">
    <location>
        <begin position="1"/>
        <end position="83"/>
    </location>
</feature>
<dbReference type="InterPro" id="IPR006612">
    <property type="entry name" value="THAP_Znf"/>
</dbReference>
<feature type="region of interest" description="Disordered" evidence="6">
    <location>
        <begin position="146"/>
        <end position="167"/>
    </location>
</feature>
<dbReference type="SUPFAM" id="SSF57716">
    <property type="entry name" value="Glucocorticoid receptor-like (DNA-binding domain)"/>
    <property type="match status" value="1"/>
</dbReference>
<organism evidence="8 9">
    <name type="scientific">Sander lucioperca</name>
    <name type="common">Pike-perch</name>
    <name type="synonym">Perca lucioperca</name>
    <dbReference type="NCBI Taxonomy" id="283035"/>
    <lineage>
        <taxon>Eukaryota</taxon>
        <taxon>Metazoa</taxon>
        <taxon>Chordata</taxon>
        <taxon>Craniata</taxon>
        <taxon>Vertebrata</taxon>
        <taxon>Euteleostomi</taxon>
        <taxon>Actinopterygii</taxon>
        <taxon>Neopterygii</taxon>
        <taxon>Teleostei</taxon>
        <taxon>Neoteleostei</taxon>
        <taxon>Acanthomorphata</taxon>
        <taxon>Eupercaria</taxon>
        <taxon>Perciformes</taxon>
        <taxon>Percoidei</taxon>
        <taxon>Percidae</taxon>
        <taxon>Luciopercinae</taxon>
        <taxon>Sander</taxon>
    </lineage>
</organism>
<dbReference type="Ensembl" id="ENSSLUT00000012733.1">
    <property type="protein sequence ID" value="ENSSLUP00000012310.1"/>
    <property type="gene ID" value="ENSSLUG00000005845.1"/>
</dbReference>
<keyword evidence="4 5" id="KW-0238">DNA-binding</keyword>
<dbReference type="GeneTree" id="ENSGT01030000235205"/>
<name>A0A8C9XRM5_SANLU</name>
<accession>A0A8C9XRM5</accession>
<evidence type="ECO:0000256" key="5">
    <source>
        <dbReference type="PROSITE-ProRule" id="PRU00309"/>
    </source>
</evidence>
<evidence type="ECO:0000256" key="3">
    <source>
        <dbReference type="ARBA" id="ARBA00022833"/>
    </source>
</evidence>